<accession>A0ABW7W146</accession>
<evidence type="ECO:0000313" key="2">
    <source>
        <dbReference type="Proteomes" id="UP001611494"/>
    </source>
</evidence>
<evidence type="ECO:0008006" key="3">
    <source>
        <dbReference type="Google" id="ProtNLM"/>
    </source>
</evidence>
<name>A0ABW7W146_9NOCA</name>
<reference evidence="1 2" key="1">
    <citation type="submission" date="2024-10" db="EMBL/GenBank/DDBJ databases">
        <title>The Natural Products Discovery Center: Release of the First 8490 Sequenced Strains for Exploring Actinobacteria Biosynthetic Diversity.</title>
        <authorList>
            <person name="Kalkreuter E."/>
            <person name="Kautsar S.A."/>
            <person name="Yang D."/>
            <person name="Bader C.D."/>
            <person name="Teijaro C.N."/>
            <person name="Fluegel L."/>
            <person name="Davis C.M."/>
            <person name="Simpson J.R."/>
            <person name="Lauterbach L."/>
            <person name="Steele A.D."/>
            <person name="Gui C."/>
            <person name="Meng S."/>
            <person name="Li G."/>
            <person name="Viehrig K."/>
            <person name="Ye F."/>
            <person name="Su P."/>
            <person name="Kiefer A.F."/>
            <person name="Nichols A."/>
            <person name="Cepeda A.J."/>
            <person name="Yan W."/>
            <person name="Fan B."/>
            <person name="Jiang Y."/>
            <person name="Adhikari A."/>
            <person name="Zheng C.-J."/>
            <person name="Schuster L."/>
            <person name="Cowan T.M."/>
            <person name="Smanski M.J."/>
            <person name="Chevrette M.G."/>
            <person name="De Carvalho L.P.S."/>
            <person name="Shen B."/>
        </authorList>
    </citation>
    <scope>NUCLEOTIDE SEQUENCE [LARGE SCALE GENOMIC DNA]</scope>
    <source>
        <strain evidence="1 2">NPDC019377</strain>
    </source>
</reference>
<dbReference type="EMBL" id="JBIRYL010000007">
    <property type="protein sequence ID" value="MFI2232542.1"/>
    <property type="molecule type" value="Genomic_DNA"/>
</dbReference>
<dbReference type="CDD" id="cd21631">
    <property type="entry name" value="RHH_CopG_NikR-like"/>
    <property type="match status" value="1"/>
</dbReference>
<dbReference type="Proteomes" id="UP001611494">
    <property type="component" value="Unassembled WGS sequence"/>
</dbReference>
<comment type="caution">
    <text evidence="1">The sequence shown here is derived from an EMBL/GenBank/DDBJ whole genome shotgun (WGS) entry which is preliminary data.</text>
</comment>
<sequence length="84" mass="9299">MAKTTMYLPEETEIRLDAEAANTGVSKGELIRCGFARPLEASDHARDNASLPVFRSGRSRSADETREDIYLQIEQRTSARGARG</sequence>
<dbReference type="RefSeq" id="WP_397064273.1">
    <property type="nucleotide sequence ID" value="NZ_JBIRYL010000007.1"/>
</dbReference>
<keyword evidence="2" id="KW-1185">Reference proteome</keyword>
<proteinExistence type="predicted"/>
<gene>
    <name evidence="1" type="ORF">ACH49Z_22080</name>
</gene>
<organism evidence="1 2">
    <name type="scientific">Nocardia testacea</name>
    <dbReference type="NCBI Taxonomy" id="248551"/>
    <lineage>
        <taxon>Bacteria</taxon>
        <taxon>Bacillati</taxon>
        <taxon>Actinomycetota</taxon>
        <taxon>Actinomycetes</taxon>
        <taxon>Mycobacteriales</taxon>
        <taxon>Nocardiaceae</taxon>
        <taxon>Nocardia</taxon>
    </lineage>
</organism>
<protein>
    <recommendedName>
        <fullName evidence="3">CopG family transcriptional regulator</fullName>
    </recommendedName>
</protein>
<evidence type="ECO:0000313" key="1">
    <source>
        <dbReference type="EMBL" id="MFI2232542.1"/>
    </source>
</evidence>